<name>A0A176VI16_MARPO</name>
<organism evidence="4 5">
    <name type="scientific">Marchantia polymorpha subsp. ruderalis</name>
    <dbReference type="NCBI Taxonomy" id="1480154"/>
    <lineage>
        <taxon>Eukaryota</taxon>
        <taxon>Viridiplantae</taxon>
        <taxon>Streptophyta</taxon>
        <taxon>Embryophyta</taxon>
        <taxon>Marchantiophyta</taxon>
        <taxon>Marchantiopsida</taxon>
        <taxon>Marchantiidae</taxon>
        <taxon>Marchantiales</taxon>
        <taxon>Marchantiaceae</taxon>
        <taxon>Marchantia</taxon>
    </lineage>
</organism>
<proteinExistence type="predicted"/>
<dbReference type="EMBL" id="LVLJ01003709">
    <property type="protein sequence ID" value="OAE20043.1"/>
    <property type="molecule type" value="Genomic_DNA"/>
</dbReference>
<keyword evidence="2" id="KW-0472">Membrane</keyword>
<evidence type="ECO:0000313" key="4">
    <source>
        <dbReference type="EMBL" id="OAE20043.1"/>
    </source>
</evidence>
<feature type="transmembrane region" description="Helical" evidence="2">
    <location>
        <begin position="243"/>
        <end position="261"/>
    </location>
</feature>
<protein>
    <submittedName>
        <fullName evidence="4">Uncharacterized protein</fullName>
    </submittedName>
</protein>
<dbReference type="Proteomes" id="UP000077202">
    <property type="component" value="Unassembled WGS sequence"/>
</dbReference>
<keyword evidence="5" id="KW-1185">Reference proteome</keyword>
<accession>A0A176VI16</accession>
<evidence type="ECO:0000313" key="3">
    <source>
        <dbReference type="EMBL" id="BBM97068.1"/>
    </source>
</evidence>
<dbReference type="AlphaFoldDB" id="A0A176VI16"/>
<reference evidence="3" key="2">
    <citation type="journal article" date="2019" name="Curr. Biol.">
        <title>Chromatin organization in early land plants reveals an ancestral association between H3K27me3, transposons, and constitutive heterochromatin.</title>
        <authorList>
            <person name="Montgomery S.A."/>
            <person name="Tanizawa Y."/>
            <person name="Galik B."/>
            <person name="Wang N."/>
            <person name="Ito T."/>
            <person name="Mochizuki T."/>
            <person name="Akimcheva S."/>
            <person name="Bowman J."/>
            <person name="Cognat V."/>
            <person name="Drouard L."/>
            <person name="Ekker H."/>
            <person name="Houng S."/>
            <person name="Kohchi T."/>
            <person name="Lin S."/>
            <person name="Liu L.D."/>
            <person name="Nakamura Y."/>
            <person name="Valeeva L.R."/>
            <person name="Shakirov E.V."/>
            <person name="Shippen D.E."/>
            <person name="Wei W."/>
            <person name="Yagura M."/>
            <person name="Yamaoka S."/>
            <person name="Yamato K.T."/>
            <person name="Liu C."/>
            <person name="Berger F."/>
        </authorList>
    </citation>
    <scope>NUCLEOTIDE SEQUENCE [LARGE SCALE GENOMIC DNA]</scope>
    <source>
        <strain evidence="3">Tak-1</strain>
    </source>
</reference>
<sequence length="451" mass="50420">MADFASGRSEHGQDERAPSDDQERELYERARNAANEAVREGNAQLKAAMAAAGAPRQCAGTPARMNRWSLIFSCPRLEAAYRRKATSNADNCDHLPILFKIAMSVPHFCQALNRIASRRNLFSETPLSLREFFVCELWAMWAAVFCLAVLAVQLKCPQWYKRNRGAALKYFVMLLWAWESVRLYLNTNEFKYIFLEVVLVNVYMSFLDRVPFITHLQSRCIGWGEQVVAIISKGLDFRRTLEVMFFAVVTHSIGLMIAYCFDRSARRQFLKSLPVWLLDEMNGSGARPQFYLSYRASLSRQLWSIFYPEFLENPEPATGDKAVTYEQIMAPRRALGGFAGGFGGVSSLKCTGPVSNSPSPLSSSSSLSGRTSDSSSGHWAGVGLTESGLSCGEIVSNGHDSTGYQRREFATWAPYVTTSACSQVGMDDTESQYMRSRGLRAAAADKTEYCY</sequence>
<feature type="compositionally biased region" description="Basic and acidic residues" evidence="1">
    <location>
        <begin position="8"/>
        <end position="31"/>
    </location>
</feature>
<evidence type="ECO:0000256" key="2">
    <source>
        <dbReference type="SAM" id="Phobius"/>
    </source>
</evidence>
<reference evidence="4 5" key="1">
    <citation type="submission" date="2016-03" db="EMBL/GenBank/DDBJ databases">
        <title>Mechanisms controlling the formation of the plant cell surface in tip-growing cells are functionally conserved among land plants.</title>
        <authorList>
            <person name="Honkanen S."/>
            <person name="Jones V.A."/>
            <person name="Morieri G."/>
            <person name="Champion C."/>
            <person name="Hetherington A.J."/>
            <person name="Kelly S."/>
            <person name="Saint-Marcoux D."/>
            <person name="Proust H."/>
            <person name="Prescott H."/>
            <person name="Dolan L."/>
        </authorList>
    </citation>
    <scope>NUCLEOTIDE SEQUENCE [LARGE SCALE GENOMIC DNA]</scope>
    <source>
        <strain evidence="5">cv. Tak-1 and cv. Tak-2</strain>
        <tissue evidence="4">Whole gametophyte</tissue>
    </source>
</reference>
<evidence type="ECO:0000256" key="1">
    <source>
        <dbReference type="SAM" id="MobiDB-lite"/>
    </source>
</evidence>
<feature type="region of interest" description="Disordered" evidence="1">
    <location>
        <begin position="1"/>
        <end position="32"/>
    </location>
</feature>
<keyword evidence="2" id="KW-1133">Transmembrane helix</keyword>
<dbReference type="EMBL" id="AP019866">
    <property type="protein sequence ID" value="BBM97068.1"/>
    <property type="molecule type" value="Genomic_DNA"/>
</dbReference>
<keyword evidence="2" id="KW-0812">Transmembrane</keyword>
<evidence type="ECO:0000313" key="5">
    <source>
        <dbReference type="Proteomes" id="UP000077202"/>
    </source>
</evidence>
<feature type="transmembrane region" description="Helical" evidence="2">
    <location>
        <begin position="137"/>
        <end position="154"/>
    </location>
</feature>
<reference evidence="6" key="3">
    <citation type="journal article" date="2020" name="Curr. Biol.">
        <title>Chromatin organization in early land plants reveals an ancestral association between H3K27me3, transposons, and constitutive heterochromatin.</title>
        <authorList>
            <person name="Montgomery S.A."/>
            <person name="Tanizawa Y."/>
            <person name="Galik B."/>
            <person name="Wang N."/>
            <person name="Ito T."/>
            <person name="Mochizuki T."/>
            <person name="Akimcheva S."/>
            <person name="Bowman J.L."/>
            <person name="Cognat V."/>
            <person name="Marechal-Drouard L."/>
            <person name="Ekker H."/>
            <person name="Hong S.F."/>
            <person name="Kohchi T."/>
            <person name="Lin S.S."/>
            <person name="Liu L.D."/>
            <person name="Nakamura Y."/>
            <person name="Valeeva L.R."/>
            <person name="Shakirov E.V."/>
            <person name="Shippen D.E."/>
            <person name="Wei W.L."/>
            <person name="Yagura M."/>
            <person name="Yamaoka S."/>
            <person name="Yamato K.T."/>
            <person name="Liu C."/>
            <person name="Berger F."/>
        </authorList>
    </citation>
    <scope>NUCLEOTIDE SEQUENCE [LARGE SCALE GENOMIC DNA]</scope>
    <source>
        <strain evidence="6">Tak-1</strain>
    </source>
</reference>
<evidence type="ECO:0000313" key="6">
    <source>
        <dbReference type="Proteomes" id="UP001162541"/>
    </source>
</evidence>
<dbReference type="Proteomes" id="UP001162541">
    <property type="component" value="Chromosome 1"/>
</dbReference>
<gene>
    <name evidence="4" type="ORF">AXG93_2584s1270</name>
    <name evidence="3" type="ORF">Mp_1g02790</name>
</gene>